<evidence type="ECO:0000256" key="2">
    <source>
        <dbReference type="SAM" id="MobiDB-lite"/>
    </source>
</evidence>
<sequence>MAQARKDAKILKEKYIAEDINIEQERRKTLKERIDEKEAKLKKSEQHLEDKNMINLMKEENKITNIEDAIVPIEVDEDIYLSCIASNDDNPLSPFPPSSLCSSTIILNLDQSPSIPEPSTANNSQSPTSSSVSKHNQSASASVPTQLD</sequence>
<evidence type="ECO:0000313" key="3">
    <source>
        <dbReference type="EMBL" id="VDI81360.1"/>
    </source>
</evidence>
<feature type="compositionally biased region" description="Low complexity" evidence="2">
    <location>
        <begin position="118"/>
        <end position="133"/>
    </location>
</feature>
<evidence type="ECO:0000313" key="4">
    <source>
        <dbReference type="Proteomes" id="UP000596742"/>
    </source>
</evidence>
<dbReference type="AlphaFoldDB" id="A0A8B6HM91"/>
<proteinExistence type="predicted"/>
<reference evidence="3" key="1">
    <citation type="submission" date="2018-11" db="EMBL/GenBank/DDBJ databases">
        <authorList>
            <person name="Alioto T."/>
            <person name="Alioto T."/>
        </authorList>
    </citation>
    <scope>NUCLEOTIDE SEQUENCE</scope>
</reference>
<gene>
    <name evidence="3" type="ORF">MGAL_10B027146</name>
</gene>
<name>A0A8B6HM91_MYTGA</name>
<keyword evidence="4" id="KW-1185">Reference proteome</keyword>
<evidence type="ECO:0000256" key="1">
    <source>
        <dbReference type="SAM" id="Coils"/>
    </source>
</evidence>
<feature type="region of interest" description="Disordered" evidence="2">
    <location>
        <begin position="111"/>
        <end position="148"/>
    </location>
</feature>
<dbReference type="OrthoDB" id="10559474at2759"/>
<comment type="caution">
    <text evidence="3">The sequence shown here is derived from an EMBL/GenBank/DDBJ whole genome shotgun (WGS) entry which is preliminary data.</text>
</comment>
<accession>A0A8B6HM91</accession>
<organism evidence="3 4">
    <name type="scientific">Mytilus galloprovincialis</name>
    <name type="common">Mediterranean mussel</name>
    <dbReference type="NCBI Taxonomy" id="29158"/>
    <lineage>
        <taxon>Eukaryota</taxon>
        <taxon>Metazoa</taxon>
        <taxon>Spiralia</taxon>
        <taxon>Lophotrochozoa</taxon>
        <taxon>Mollusca</taxon>
        <taxon>Bivalvia</taxon>
        <taxon>Autobranchia</taxon>
        <taxon>Pteriomorphia</taxon>
        <taxon>Mytilida</taxon>
        <taxon>Mytiloidea</taxon>
        <taxon>Mytilidae</taxon>
        <taxon>Mytilinae</taxon>
        <taxon>Mytilus</taxon>
    </lineage>
</organism>
<keyword evidence="1" id="KW-0175">Coiled coil</keyword>
<protein>
    <submittedName>
        <fullName evidence="3">Uncharacterized protein</fullName>
    </submittedName>
</protein>
<dbReference type="EMBL" id="UYJE01010250">
    <property type="protein sequence ID" value="VDI81360.1"/>
    <property type="molecule type" value="Genomic_DNA"/>
</dbReference>
<dbReference type="Proteomes" id="UP000596742">
    <property type="component" value="Unassembled WGS sequence"/>
</dbReference>
<feature type="compositionally biased region" description="Polar residues" evidence="2">
    <location>
        <begin position="134"/>
        <end position="148"/>
    </location>
</feature>
<feature type="coiled-coil region" evidence="1">
    <location>
        <begin position="20"/>
        <end position="54"/>
    </location>
</feature>